<dbReference type="Gene3D" id="3.60.21.10">
    <property type="match status" value="1"/>
</dbReference>
<keyword evidence="5" id="KW-0964">Secreted</keyword>
<dbReference type="EMBL" id="CADEPI010000018">
    <property type="protein sequence ID" value="CAB3364982.1"/>
    <property type="molecule type" value="Genomic_DNA"/>
</dbReference>
<sequence>MRRAYKIGAAVVGVAVVIGVVLAVIFAIPDSTKPEEKELVVTIFHFNDFHAKFEPISSSGGPCPPEGNEKGDCFGGIARLVTAVGRRTLYKNSIVLNAGDNYQGSLLYTLFKYNITLPMMNKFHFDAAAFGNHEFDDKVAGLYPFVDGFNAPLVAANMDASLEPDLDGKFKASEIIYRDGVKIGIVGCITKDTPAISSPEQVKFNDEIEAVKKEAAKLREQGVKIIILLSHTGYEEDKKIAAAVPSIDLIVGSHSHTFLYTGVPPSTDIPEGEYPTVIEHNNGRKTLIVQASAYSKYLGFIQIKFDKSGDVASWEGNPILLDNGVPEDPVTVAELRPWVEEASVIGSVPIGTSAVFLEKETCYNKECNLGNLLADAMVFEYAEIVNDDAWTDVAIALINPGGVRAPMGETSNLTFNDIATVQPFQNMVNTIEMQGKDIIELMELAATPPLYYKRVKSFVGNKGCFQVSGMMATYDFSKPEGSRVVDLKLKCSKCKIPVFEPVELERWYKIAMPSFLTDGSEFPIIPERGRNKTVGRLDTDVTSSYIKSKSPISIGNEGRTKIIG</sequence>
<dbReference type="InterPro" id="IPR036907">
    <property type="entry name" value="5'-Nucleotdase_C_sf"/>
</dbReference>
<evidence type="ECO:0000256" key="3">
    <source>
        <dbReference type="ARBA" id="ARBA00012148"/>
    </source>
</evidence>
<dbReference type="GO" id="GO:0008253">
    <property type="term" value="F:5'-nucleotidase activity"/>
    <property type="evidence" value="ECO:0007669"/>
    <property type="project" value="TreeGrafter"/>
</dbReference>
<protein>
    <recommendedName>
        <fullName evidence="3">apyrase</fullName>
        <ecNumber evidence="3">3.6.1.5</ecNumber>
    </recommendedName>
</protein>
<feature type="transmembrane region" description="Helical" evidence="13">
    <location>
        <begin position="7"/>
        <end position="28"/>
    </location>
</feature>
<dbReference type="SUPFAM" id="SSF55816">
    <property type="entry name" value="5'-nucleotidase (syn. UDP-sugar hydrolase), C-terminal domain"/>
    <property type="match status" value="1"/>
</dbReference>
<dbReference type="FunFam" id="3.90.780.10:FF:000004">
    <property type="entry name" value="UDP-sugar hydrolase, putative"/>
    <property type="match status" value="1"/>
</dbReference>
<keyword evidence="7" id="KW-0479">Metal-binding</keyword>
<dbReference type="GO" id="GO:0006196">
    <property type="term" value="P:AMP catabolic process"/>
    <property type="evidence" value="ECO:0007669"/>
    <property type="project" value="TreeGrafter"/>
</dbReference>
<dbReference type="InterPro" id="IPR008334">
    <property type="entry name" value="5'-Nucleotdase_C"/>
</dbReference>
<dbReference type="Pfam" id="PF00149">
    <property type="entry name" value="Metallophos"/>
    <property type="match status" value="1"/>
</dbReference>
<dbReference type="Gene3D" id="3.90.780.10">
    <property type="entry name" value="5'-Nucleotidase, C-terminal domain"/>
    <property type="match status" value="1"/>
</dbReference>
<evidence type="ECO:0000259" key="15">
    <source>
        <dbReference type="Pfam" id="PF02872"/>
    </source>
</evidence>
<evidence type="ECO:0000256" key="7">
    <source>
        <dbReference type="ARBA" id="ARBA00022723"/>
    </source>
</evidence>
<comment type="caution">
    <text evidence="16">The sequence shown here is derived from an EMBL/GenBank/DDBJ whole genome shotgun (WGS) entry which is preliminary data.</text>
</comment>
<keyword evidence="13" id="KW-1133">Transmembrane helix</keyword>
<evidence type="ECO:0000256" key="8">
    <source>
        <dbReference type="ARBA" id="ARBA00022729"/>
    </source>
</evidence>
<comment type="similarity">
    <text evidence="2 12">Belongs to the 5'-nucleotidase family.</text>
</comment>
<evidence type="ECO:0000256" key="9">
    <source>
        <dbReference type="ARBA" id="ARBA00022741"/>
    </source>
</evidence>
<dbReference type="PRINTS" id="PR01607">
    <property type="entry name" value="APYRASEFAMLY"/>
</dbReference>
<name>A0A8S1C728_9INSE</name>
<dbReference type="GO" id="GO:0000166">
    <property type="term" value="F:nucleotide binding"/>
    <property type="evidence" value="ECO:0007669"/>
    <property type="project" value="UniProtKB-KW"/>
</dbReference>
<accession>A0A8S1C728</accession>
<keyword evidence="6" id="KW-0800">Toxin</keyword>
<evidence type="ECO:0000313" key="16">
    <source>
        <dbReference type="EMBL" id="CAB3364982.1"/>
    </source>
</evidence>
<evidence type="ECO:0000259" key="14">
    <source>
        <dbReference type="Pfam" id="PF00149"/>
    </source>
</evidence>
<dbReference type="EC" id="3.6.1.5" evidence="3"/>
<gene>
    <name evidence="16" type="ORF">CLODIP_2_CD12441</name>
</gene>
<keyword evidence="9 12" id="KW-0547">Nucleotide-binding</keyword>
<dbReference type="CDD" id="cd07409">
    <property type="entry name" value="MPP_CD73_N"/>
    <property type="match status" value="1"/>
</dbReference>
<evidence type="ECO:0000256" key="6">
    <source>
        <dbReference type="ARBA" id="ARBA00022656"/>
    </source>
</evidence>
<dbReference type="OrthoDB" id="7722975at2759"/>
<dbReference type="PANTHER" id="PTHR11575">
    <property type="entry name" value="5'-NUCLEOTIDASE-RELATED"/>
    <property type="match status" value="1"/>
</dbReference>
<feature type="domain" description="Calcineurin-like phosphoesterase" evidence="14">
    <location>
        <begin position="42"/>
        <end position="257"/>
    </location>
</feature>
<evidence type="ECO:0000256" key="13">
    <source>
        <dbReference type="SAM" id="Phobius"/>
    </source>
</evidence>
<evidence type="ECO:0000256" key="5">
    <source>
        <dbReference type="ARBA" id="ARBA00022525"/>
    </source>
</evidence>
<evidence type="ECO:0000256" key="4">
    <source>
        <dbReference type="ARBA" id="ARBA00022442"/>
    </source>
</evidence>
<evidence type="ECO:0000256" key="11">
    <source>
        <dbReference type="ARBA" id="ARBA00023240"/>
    </source>
</evidence>
<comment type="subcellular location">
    <subcellularLocation>
        <location evidence="1">Secreted</location>
    </subcellularLocation>
</comment>
<dbReference type="InterPro" id="IPR004843">
    <property type="entry name" value="Calcineurin-like_PHP"/>
</dbReference>
<proteinExistence type="inferred from homology"/>
<dbReference type="GO" id="GO:0004050">
    <property type="term" value="F:apyrase activity"/>
    <property type="evidence" value="ECO:0007669"/>
    <property type="project" value="UniProtKB-EC"/>
</dbReference>
<evidence type="ECO:0000256" key="10">
    <source>
        <dbReference type="ARBA" id="ARBA00022801"/>
    </source>
</evidence>
<evidence type="ECO:0000313" key="17">
    <source>
        <dbReference type="Proteomes" id="UP000494165"/>
    </source>
</evidence>
<reference evidence="16 17" key="1">
    <citation type="submission" date="2020-04" db="EMBL/GenBank/DDBJ databases">
        <authorList>
            <person name="Alioto T."/>
            <person name="Alioto T."/>
            <person name="Gomez Garrido J."/>
        </authorList>
    </citation>
    <scope>NUCLEOTIDE SEQUENCE [LARGE SCALE GENOMIC DNA]</scope>
</reference>
<dbReference type="SUPFAM" id="SSF56300">
    <property type="entry name" value="Metallo-dependent phosphatases"/>
    <property type="match status" value="1"/>
</dbReference>
<keyword evidence="13" id="KW-0472">Membrane</keyword>
<dbReference type="GO" id="GO:0005615">
    <property type="term" value="C:extracellular space"/>
    <property type="evidence" value="ECO:0007669"/>
    <property type="project" value="UniProtKB-ARBA"/>
</dbReference>
<keyword evidence="17" id="KW-1185">Reference proteome</keyword>
<keyword evidence="11" id="KW-1199">Hemostasis impairing toxin</keyword>
<dbReference type="AlphaFoldDB" id="A0A8S1C728"/>
<feature type="domain" description="5'-Nucleotidase C-terminal" evidence="15">
    <location>
        <begin position="349"/>
        <end position="520"/>
    </location>
</feature>
<dbReference type="Pfam" id="PF02872">
    <property type="entry name" value="5_nucleotid_C"/>
    <property type="match status" value="1"/>
</dbReference>
<dbReference type="PANTHER" id="PTHR11575:SF32">
    <property type="entry name" value="APYRASE-LIKE PROTEIN"/>
    <property type="match status" value="1"/>
</dbReference>
<evidence type="ECO:0000256" key="12">
    <source>
        <dbReference type="RuleBase" id="RU362119"/>
    </source>
</evidence>
<organism evidence="16 17">
    <name type="scientific">Cloeon dipterum</name>
    <dbReference type="NCBI Taxonomy" id="197152"/>
    <lineage>
        <taxon>Eukaryota</taxon>
        <taxon>Metazoa</taxon>
        <taxon>Ecdysozoa</taxon>
        <taxon>Arthropoda</taxon>
        <taxon>Hexapoda</taxon>
        <taxon>Insecta</taxon>
        <taxon>Pterygota</taxon>
        <taxon>Palaeoptera</taxon>
        <taxon>Ephemeroptera</taxon>
        <taxon>Pisciforma</taxon>
        <taxon>Baetidae</taxon>
        <taxon>Cloeon</taxon>
    </lineage>
</organism>
<dbReference type="InterPro" id="IPR006179">
    <property type="entry name" value="5_nucleotidase/apyrase"/>
</dbReference>
<dbReference type="GO" id="GO:0046872">
    <property type="term" value="F:metal ion binding"/>
    <property type="evidence" value="ECO:0007669"/>
    <property type="project" value="UniProtKB-KW"/>
</dbReference>
<dbReference type="InterPro" id="IPR029052">
    <property type="entry name" value="Metallo-depent_PP-like"/>
</dbReference>
<dbReference type="FunFam" id="3.60.21.10:FF:000020">
    <property type="entry name" value="NT5E isoform 4"/>
    <property type="match status" value="1"/>
</dbReference>
<keyword evidence="8" id="KW-0732">Signal</keyword>
<dbReference type="GO" id="GO:0005886">
    <property type="term" value="C:plasma membrane"/>
    <property type="evidence" value="ECO:0007669"/>
    <property type="project" value="TreeGrafter"/>
</dbReference>
<dbReference type="GO" id="GO:0090729">
    <property type="term" value="F:toxin activity"/>
    <property type="evidence" value="ECO:0007669"/>
    <property type="project" value="UniProtKB-KW"/>
</dbReference>
<dbReference type="Proteomes" id="UP000494165">
    <property type="component" value="Unassembled WGS sequence"/>
</dbReference>
<keyword evidence="4" id="KW-1201">Platelet aggregation inhibiting toxin</keyword>
<keyword evidence="10 12" id="KW-0378">Hydrolase</keyword>
<evidence type="ECO:0000256" key="2">
    <source>
        <dbReference type="ARBA" id="ARBA00006654"/>
    </source>
</evidence>
<keyword evidence="13" id="KW-0812">Transmembrane</keyword>
<evidence type="ECO:0000256" key="1">
    <source>
        <dbReference type="ARBA" id="ARBA00004613"/>
    </source>
</evidence>